<dbReference type="InterPro" id="IPR006170">
    <property type="entry name" value="PBP/GOBP"/>
</dbReference>
<keyword evidence="3" id="KW-0964">Secreted</keyword>
<evidence type="ECO:0000256" key="2">
    <source>
        <dbReference type="ARBA" id="ARBA00008098"/>
    </source>
</evidence>
<evidence type="ECO:0000256" key="4">
    <source>
        <dbReference type="ARBA" id="ARBA00022729"/>
    </source>
</evidence>
<keyword evidence="6" id="KW-1185">Reference proteome</keyword>
<dbReference type="Pfam" id="PF01395">
    <property type="entry name" value="PBP_GOBP"/>
    <property type="match status" value="1"/>
</dbReference>
<evidence type="ECO:0000313" key="6">
    <source>
        <dbReference type="Proteomes" id="UP000694904"/>
    </source>
</evidence>
<dbReference type="Proteomes" id="UP000694904">
    <property type="component" value="Chromosome 5"/>
</dbReference>
<keyword evidence="4 5" id="KW-0732">Signal</keyword>
<dbReference type="SMART" id="SM00708">
    <property type="entry name" value="PhBP"/>
    <property type="match status" value="1"/>
</dbReference>
<proteinExistence type="inferred from homology"/>
<dbReference type="CDD" id="cd23992">
    <property type="entry name" value="PBP_GOBP"/>
    <property type="match status" value="1"/>
</dbReference>
<dbReference type="GeneID" id="108614820"/>
<dbReference type="PANTHER" id="PTHR11857">
    <property type="entry name" value="ODORANT BINDING PROTEIN-RELATED"/>
    <property type="match status" value="1"/>
</dbReference>
<reference evidence="6" key="2">
    <citation type="journal article" date="2016" name="G3 (Bethesda)">
        <title>Genome Evolution in Three Species of Cactophilic Drosophila.</title>
        <authorList>
            <person name="Sanchez-Flores A."/>
            <person name="Penazola F."/>
            <person name="Carpinteyro-Ponce J."/>
            <person name="Nazario-Yepiz N."/>
            <person name="Abreu-Goodger C."/>
            <person name="Machado C.A."/>
            <person name="Markow T.A."/>
        </authorList>
    </citation>
    <scope>NUCLEOTIDE SEQUENCE [LARGE SCALE GENOMIC DNA]</scope>
</reference>
<dbReference type="Gene3D" id="1.10.238.20">
    <property type="entry name" value="Pheromone/general odorant binding protein domain"/>
    <property type="match status" value="1"/>
</dbReference>
<dbReference type="RefSeq" id="XP_017864530.1">
    <property type="nucleotide sequence ID" value="XM_018009041.1"/>
</dbReference>
<evidence type="ECO:0000256" key="3">
    <source>
        <dbReference type="ARBA" id="ARBA00022525"/>
    </source>
</evidence>
<evidence type="ECO:0000313" key="7">
    <source>
        <dbReference type="RefSeq" id="XP_017864530.1"/>
    </source>
</evidence>
<feature type="chain" id="PRO_5045349826" evidence="5">
    <location>
        <begin position="19"/>
        <end position="163"/>
    </location>
</feature>
<dbReference type="SUPFAM" id="SSF47565">
    <property type="entry name" value="Insect pheromone/odorant-binding proteins"/>
    <property type="match status" value="1"/>
</dbReference>
<comment type="similarity">
    <text evidence="2">Belongs to the PBP/GOBP family.</text>
</comment>
<protein>
    <submittedName>
        <fullName evidence="7">General odorant-binding protein 56a</fullName>
    </submittedName>
</protein>
<gene>
    <name evidence="7" type="primary">LOC108614820</name>
</gene>
<sequence length="163" mass="18163">MSISYLLVALCFLVGAESRYAKVEANLAVTVIEDTPRQFSADQVRLCAQQTELSLKELLQFHTNDATNVTEATQCFTHCLYEQMGLMHDGVFVEQDLVGHLSDAINPTWWPQRACHSLRGTNKCETAHKIHQCIQQVKTEKLNLDNGKAEATASPVTETNAIN</sequence>
<evidence type="ECO:0000256" key="1">
    <source>
        <dbReference type="ARBA" id="ARBA00004613"/>
    </source>
</evidence>
<dbReference type="PANTHER" id="PTHR11857:SF43">
    <property type="entry name" value="GEO07291P1-RELATED"/>
    <property type="match status" value="1"/>
</dbReference>
<reference evidence="7" key="3">
    <citation type="submission" date="2025-08" db="UniProtKB">
        <authorList>
            <consortium name="RefSeq"/>
        </authorList>
    </citation>
    <scope>IDENTIFICATION</scope>
    <source>
        <tissue evidence="7">Whole organism</tissue>
    </source>
</reference>
<reference evidence="6" key="1">
    <citation type="journal article" date="1997" name="Nucleic Acids Res.">
        <title>tRNAscan-SE: a program for improved detection of transfer RNA genes in genomic sequence.</title>
        <authorList>
            <person name="Lowe T.M."/>
            <person name="Eddy S.R."/>
        </authorList>
    </citation>
    <scope>NUCLEOTIDE SEQUENCE [LARGE SCALE GENOMIC DNA]</scope>
</reference>
<name>A0ABM1PBE4_DROAR</name>
<comment type="subcellular location">
    <subcellularLocation>
        <location evidence="1">Secreted</location>
    </subcellularLocation>
</comment>
<feature type="signal peptide" evidence="5">
    <location>
        <begin position="1"/>
        <end position="18"/>
    </location>
</feature>
<organism evidence="6 7">
    <name type="scientific">Drosophila arizonae</name>
    <name type="common">Fruit fly</name>
    <dbReference type="NCBI Taxonomy" id="7263"/>
    <lineage>
        <taxon>Eukaryota</taxon>
        <taxon>Metazoa</taxon>
        <taxon>Ecdysozoa</taxon>
        <taxon>Arthropoda</taxon>
        <taxon>Hexapoda</taxon>
        <taxon>Insecta</taxon>
        <taxon>Pterygota</taxon>
        <taxon>Neoptera</taxon>
        <taxon>Endopterygota</taxon>
        <taxon>Diptera</taxon>
        <taxon>Brachycera</taxon>
        <taxon>Muscomorpha</taxon>
        <taxon>Ephydroidea</taxon>
        <taxon>Drosophilidae</taxon>
        <taxon>Drosophila</taxon>
    </lineage>
</organism>
<dbReference type="InterPro" id="IPR036728">
    <property type="entry name" value="PBP_GOBP_sf"/>
</dbReference>
<evidence type="ECO:0000256" key="5">
    <source>
        <dbReference type="SAM" id="SignalP"/>
    </source>
</evidence>
<accession>A0ABM1PBE4</accession>